<feature type="domain" description="F54D1.6-like second Ig-like" evidence="1">
    <location>
        <begin position="1"/>
        <end position="128"/>
    </location>
</feature>
<proteinExistence type="predicted"/>
<evidence type="ECO:0000313" key="3">
    <source>
        <dbReference type="WBParaSite" id="PEQ_0000605901-mRNA-1"/>
    </source>
</evidence>
<accession>A0A914RVM2</accession>
<reference evidence="3" key="1">
    <citation type="submission" date="2022-11" db="UniProtKB">
        <authorList>
            <consortium name="WormBaseParasite"/>
        </authorList>
    </citation>
    <scope>IDENTIFICATION</scope>
</reference>
<dbReference type="AlphaFoldDB" id="A0A914RVM2"/>
<sequence>MPLSWYPRNFTNPDYLTTDHSVRISDDALYSVQLGLYIKKFRPEHRTLCRLATYSNRNTPEYRFKPQEERINLNQVEKWYLTEWERENTLYMFRFGYLKLAPVKSNDNVERDVGPGLVSAPISLHWLWTVNSPEFSRKYSRDDPNARREYVAEKSAKMCRDW</sequence>
<keyword evidence="2" id="KW-1185">Reference proteome</keyword>
<evidence type="ECO:0000259" key="1">
    <source>
        <dbReference type="Pfam" id="PF24464"/>
    </source>
</evidence>
<name>A0A914RVM2_PAREQ</name>
<evidence type="ECO:0000313" key="2">
    <source>
        <dbReference type="Proteomes" id="UP000887564"/>
    </source>
</evidence>
<organism evidence="2 3">
    <name type="scientific">Parascaris equorum</name>
    <name type="common">Equine roundworm</name>
    <dbReference type="NCBI Taxonomy" id="6256"/>
    <lineage>
        <taxon>Eukaryota</taxon>
        <taxon>Metazoa</taxon>
        <taxon>Ecdysozoa</taxon>
        <taxon>Nematoda</taxon>
        <taxon>Chromadorea</taxon>
        <taxon>Rhabditida</taxon>
        <taxon>Spirurina</taxon>
        <taxon>Ascaridomorpha</taxon>
        <taxon>Ascaridoidea</taxon>
        <taxon>Ascarididae</taxon>
        <taxon>Parascaris</taxon>
    </lineage>
</organism>
<dbReference type="Proteomes" id="UP000887564">
    <property type="component" value="Unplaced"/>
</dbReference>
<dbReference type="Pfam" id="PF24464">
    <property type="entry name" value="Ig_F54D1_6_2"/>
    <property type="match status" value="1"/>
</dbReference>
<dbReference type="InterPro" id="IPR057019">
    <property type="entry name" value="F54D1_6-like_Ig-like_2"/>
</dbReference>
<protein>
    <recommendedName>
        <fullName evidence="1">F54D1.6-like second Ig-like domain-containing protein</fullName>
    </recommendedName>
</protein>
<dbReference type="WBParaSite" id="PEQ_0000605901-mRNA-1">
    <property type="protein sequence ID" value="PEQ_0000605901-mRNA-1"/>
    <property type="gene ID" value="PEQ_0000605901"/>
</dbReference>